<dbReference type="PANTHER" id="PTHR12709">
    <property type="entry name" value="DNA-DIRECTED RNA POLYMERASE II, III"/>
    <property type="match status" value="1"/>
</dbReference>
<organism evidence="8 9">
    <name type="scientific">Urochloa decumbens</name>
    <dbReference type="NCBI Taxonomy" id="240449"/>
    <lineage>
        <taxon>Eukaryota</taxon>
        <taxon>Viridiplantae</taxon>
        <taxon>Streptophyta</taxon>
        <taxon>Embryophyta</taxon>
        <taxon>Tracheophyta</taxon>
        <taxon>Spermatophyta</taxon>
        <taxon>Magnoliopsida</taxon>
        <taxon>Liliopsida</taxon>
        <taxon>Poales</taxon>
        <taxon>Poaceae</taxon>
        <taxon>PACMAD clade</taxon>
        <taxon>Panicoideae</taxon>
        <taxon>Panicodae</taxon>
        <taxon>Paniceae</taxon>
        <taxon>Melinidinae</taxon>
        <taxon>Urochloa</taxon>
    </lineage>
</organism>
<evidence type="ECO:0000313" key="8">
    <source>
        <dbReference type="EMBL" id="CAL4898916.1"/>
    </source>
</evidence>
<name>A0ABC8VY52_9POAL</name>
<feature type="domain" description="RPA43 OB" evidence="7">
    <location>
        <begin position="140"/>
        <end position="249"/>
    </location>
</feature>
<evidence type="ECO:0000256" key="5">
    <source>
        <dbReference type="RuleBase" id="RU369086"/>
    </source>
</evidence>
<feature type="compositionally biased region" description="Basic and acidic residues" evidence="6">
    <location>
        <begin position="259"/>
        <end position="291"/>
    </location>
</feature>
<dbReference type="InterPro" id="IPR045113">
    <property type="entry name" value="Rpb7-like"/>
</dbReference>
<comment type="function">
    <text evidence="5">DNA-dependent RNA polymerase which catalyzes the transcription of DNA into RNA using the four ribonucleoside triphosphates as substrates.</text>
</comment>
<dbReference type="Pfam" id="PF17875">
    <property type="entry name" value="RPA43_OB"/>
    <property type="match status" value="1"/>
</dbReference>
<evidence type="ECO:0000259" key="7">
    <source>
        <dbReference type="Pfam" id="PF17875"/>
    </source>
</evidence>
<protein>
    <recommendedName>
        <fullName evidence="5">DNA-directed RNA polymerase subunit</fullName>
    </recommendedName>
</protein>
<dbReference type="InterPro" id="IPR036898">
    <property type="entry name" value="RNA_pol_Rpb7-like_N_sf"/>
</dbReference>
<keyword evidence="4 5" id="KW-0539">Nucleus</keyword>
<keyword evidence="9" id="KW-1185">Reference proteome</keyword>
<evidence type="ECO:0000256" key="1">
    <source>
        <dbReference type="ARBA" id="ARBA00004123"/>
    </source>
</evidence>
<reference evidence="9" key="1">
    <citation type="submission" date="2024-06" db="EMBL/GenBank/DDBJ databases">
        <authorList>
            <person name="Ryan C."/>
        </authorList>
    </citation>
    <scope>NUCLEOTIDE SEQUENCE [LARGE SCALE GENOMIC DNA]</scope>
</reference>
<feature type="compositionally biased region" description="Basic and acidic residues" evidence="6">
    <location>
        <begin position="59"/>
        <end position="76"/>
    </location>
</feature>
<dbReference type="InterPro" id="IPR041178">
    <property type="entry name" value="RPA43_OB"/>
</dbReference>
<proteinExistence type="predicted"/>
<feature type="region of interest" description="Disordered" evidence="6">
    <location>
        <begin position="250"/>
        <end position="291"/>
    </location>
</feature>
<gene>
    <name evidence="8" type="ORF">URODEC1_LOCUS7973</name>
</gene>
<evidence type="ECO:0000256" key="3">
    <source>
        <dbReference type="ARBA" id="ARBA00023163"/>
    </source>
</evidence>
<sequence length="291" mass="33329">MEALREVEAELTVYVHPSNAADVPRAVSRQLSGLLFSYEERFDGVLLAHEAQLVDEDNKENATKEEDKKEAKIEEDKKEAKIEEDKKEAKIEEDKKEAKIEEETEAKSKKKPKILKAKILNGLVPFFGVRVYANLLLFSPQPGMLLEGKVEMLGKESIHAVVLGVFSVAIMSDDIHEKFRFKRKSHGGRFLSRLDREHFIKRGTMIRFSVKSVDTEMNCHITGSLIPPHTGSMRWLSVHDAEYASEISRKSMDTSIKSEQNEQEHRILKNEDSMVKSERPHKSRKRSADNR</sequence>
<keyword evidence="2 5" id="KW-0240">DNA-directed RNA polymerase</keyword>
<dbReference type="PANTHER" id="PTHR12709:SF5">
    <property type="entry name" value="DNA-DIRECTED RNA POLYMERASE I SUBUNIT RPA43"/>
    <property type="match status" value="1"/>
</dbReference>
<evidence type="ECO:0000256" key="2">
    <source>
        <dbReference type="ARBA" id="ARBA00022478"/>
    </source>
</evidence>
<dbReference type="Gene3D" id="3.30.1490.120">
    <property type="entry name" value="RNA polymerase Rpb7-like, N-terminal domain"/>
    <property type="match status" value="1"/>
</dbReference>
<evidence type="ECO:0000256" key="6">
    <source>
        <dbReference type="SAM" id="MobiDB-lite"/>
    </source>
</evidence>
<dbReference type="GO" id="GO:0006352">
    <property type="term" value="P:DNA-templated transcription initiation"/>
    <property type="evidence" value="ECO:0007669"/>
    <property type="project" value="UniProtKB-UniRule"/>
</dbReference>
<dbReference type="GO" id="GO:0005634">
    <property type="term" value="C:nucleus"/>
    <property type="evidence" value="ECO:0007669"/>
    <property type="project" value="UniProtKB-SubCell"/>
</dbReference>
<dbReference type="AlphaFoldDB" id="A0ABC8VY52"/>
<accession>A0ABC8VY52</accession>
<feature type="region of interest" description="Disordered" evidence="6">
    <location>
        <begin position="57"/>
        <end position="76"/>
    </location>
</feature>
<comment type="subcellular location">
    <subcellularLocation>
        <location evidence="1 5">Nucleus</location>
    </subcellularLocation>
</comment>
<dbReference type="Gene3D" id="2.40.50.1060">
    <property type="match status" value="1"/>
</dbReference>
<reference evidence="8 9" key="2">
    <citation type="submission" date="2024-10" db="EMBL/GenBank/DDBJ databases">
        <authorList>
            <person name="Ryan C."/>
        </authorList>
    </citation>
    <scope>NUCLEOTIDE SEQUENCE [LARGE SCALE GENOMIC DNA]</scope>
</reference>
<evidence type="ECO:0000256" key="4">
    <source>
        <dbReference type="ARBA" id="ARBA00023242"/>
    </source>
</evidence>
<evidence type="ECO:0000313" key="9">
    <source>
        <dbReference type="Proteomes" id="UP001497457"/>
    </source>
</evidence>
<dbReference type="GO" id="GO:0000428">
    <property type="term" value="C:DNA-directed RNA polymerase complex"/>
    <property type="evidence" value="ECO:0007669"/>
    <property type="project" value="UniProtKB-KW"/>
</dbReference>
<keyword evidence="3 5" id="KW-0804">Transcription</keyword>
<dbReference type="FunFam" id="2.40.50.1060:FF:000002">
    <property type="entry name" value="DNA-directed RNA polymerase"/>
    <property type="match status" value="1"/>
</dbReference>
<dbReference type="EMBL" id="OZ075121">
    <property type="protein sequence ID" value="CAL4898916.1"/>
    <property type="molecule type" value="Genomic_DNA"/>
</dbReference>
<dbReference type="Proteomes" id="UP001497457">
    <property type="component" value="Chromosome 11b"/>
</dbReference>